<dbReference type="RefSeq" id="WP_238276172.1">
    <property type="nucleotide sequence ID" value="NZ_BPQR01000041.1"/>
</dbReference>
<evidence type="ECO:0000313" key="11">
    <source>
        <dbReference type="Proteomes" id="UP001055102"/>
    </source>
</evidence>
<keyword evidence="5 7" id="KW-0472">Membrane</keyword>
<keyword evidence="2" id="KW-1003">Cell membrane</keyword>
<evidence type="ECO:0000256" key="3">
    <source>
        <dbReference type="ARBA" id="ARBA00022692"/>
    </source>
</evidence>
<keyword evidence="11" id="KW-1185">Reference proteome</keyword>
<reference evidence="10" key="2">
    <citation type="submission" date="2021-08" db="EMBL/GenBank/DDBJ databases">
        <authorList>
            <person name="Tani A."/>
            <person name="Ola A."/>
            <person name="Ogura Y."/>
            <person name="Katsura K."/>
            <person name="Hayashi T."/>
        </authorList>
    </citation>
    <scope>NUCLEOTIDE SEQUENCE</scope>
    <source>
        <strain evidence="10">LMG 23639</strain>
    </source>
</reference>
<proteinExistence type="predicted"/>
<evidence type="ECO:0000256" key="2">
    <source>
        <dbReference type="ARBA" id="ARBA00022475"/>
    </source>
</evidence>
<feature type="domain" description="Polysaccharide chain length determinant N-terminal" evidence="8">
    <location>
        <begin position="14"/>
        <end position="104"/>
    </location>
</feature>
<sequence length="683" mass="73315">MRGFEPAQPDTTADVADLGRILARRRSLILGTAALLGLLATLYAFLTPSLYTAVSQILIDPRDRQVVTNDINPGALSPDGGVTQVESQVRVIESESVLSRAVAEAGLVDDPEFGAPSDGIVARTMRSLRESILGAAPPVDARQRALDNLRRRLAVKRADKVFVVDVIVTTRNPEKSARIVNAIARAYLVDQSASRAQAAERASGELLARLDDLRAAVNAADDKLETFKAQNGLIASSGRLVNEQQLTDSNTRLTAARGRTAEAKARLQGIRDARGRVVGSGATPEAIQSTVIERLRSQYAELAAKEADLRTQLGERHPYIAATRTQMQDVRRLIDGELNRIAQAAETEYQRAQANETAVAGELERLQKASAVTAQSSVRLRELEREVEASRAVYNGFLLRSREIKEQAGVDTTNARIISVAQPPQDRSWPPRFFIIAAALASGLGIGTGLALAKEYIEPTVLSRAQVERLCRAPVVGILPRLTNPAGGASATAASFAIDHLAGPRRGPQDARSTSVLVTSGSADAAERRDAIDLLAAVAVARGDRVLVIDADSRGVHPNERGLLDILRGEESLHAVCVEDAATGARRLGLGDATKPVREAMQHENVERFMAAVRNRFELILINGGTLSENLRVGPLAGSADRLLLVVRNGETRQRDLLTILDAANALGRPVSATLLIDQRKAA</sequence>
<dbReference type="InterPro" id="IPR003856">
    <property type="entry name" value="LPS_length_determ_N"/>
</dbReference>
<organism evidence="10 11">
    <name type="scientific">Methylobacterium jeotgali</name>
    <dbReference type="NCBI Taxonomy" id="381630"/>
    <lineage>
        <taxon>Bacteria</taxon>
        <taxon>Pseudomonadati</taxon>
        <taxon>Pseudomonadota</taxon>
        <taxon>Alphaproteobacteria</taxon>
        <taxon>Hyphomicrobiales</taxon>
        <taxon>Methylobacteriaceae</taxon>
        <taxon>Methylobacterium</taxon>
    </lineage>
</organism>
<evidence type="ECO:0000313" key="10">
    <source>
        <dbReference type="EMBL" id="GJE07134.1"/>
    </source>
</evidence>
<dbReference type="InterPro" id="IPR032807">
    <property type="entry name" value="GNVR"/>
</dbReference>
<dbReference type="SUPFAM" id="SSF52540">
    <property type="entry name" value="P-loop containing nucleoside triphosphate hydrolases"/>
    <property type="match status" value="1"/>
</dbReference>
<comment type="subcellular location">
    <subcellularLocation>
        <location evidence="1">Cell membrane</location>
        <topology evidence="1">Multi-pass membrane protein</topology>
    </subcellularLocation>
</comment>
<dbReference type="PANTHER" id="PTHR32309">
    <property type="entry name" value="TYROSINE-PROTEIN KINASE"/>
    <property type="match status" value="1"/>
</dbReference>
<dbReference type="EMBL" id="BPQR01000041">
    <property type="protein sequence ID" value="GJE07134.1"/>
    <property type="molecule type" value="Genomic_DNA"/>
</dbReference>
<keyword evidence="3 7" id="KW-0812">Transmembrane</keyword>
<gene>
    <name evidence="10" type="ORF">AOPFMNJM_2458</name>
</gene>
<dbReference type="InterPro" id="IPR027417">
    <property type="entry name" value="P-loop_NTPase"/>
</dbReference>
<reference evidence="10" key="1">
    <citation type="journal article" date="2021" name="Front. Microbiol.">
        <title>Comprehensive Comparative Genomics and Phenotyping of Methylobacterium Species.</title>
        <authorList>
            <person name="Alessa O."/>
            <person name="Ogura Y."/>
            <person name="Fujitani Y."/>
            <person name="Takami H."/>
            <person name="Hayashi T."/>
            <person name="Sahin N."/>
            <person name="Tani A."/>
        </authorList>
    </citation>
    <scope>NUCLEOTIDE SEQUENCE</scope>
    <source>
        <strain evidence="10">LMG 23639</strain>
    </source>
</reference>
<feature type="domain" description="Tyrosine-protein kinase G-rich" evidence="9">
    <location>
        <begin position="375"/>
        <end position="455"/>
    </location>
</feature>
<feature type="coiled-coil region" evidence="6">
    <location>
        <begin position="196"/>
        <end position="230"/>
    </location>
</feature>
<dbReference type="GO" id="GO:0016301">
    <property type="term" value="F:kinase activity"/>
    <property type="evidence" value="ECO:0007669"/>
    <property type="project" value="UniProtKB-KW"/>
</dbReference>
<evidence type="ECO:0000256" key="1">
    <source>
        <dbReference type="ARBA" id="ARBA00004651"/>
    </source>
</evidence>
<protein>
    <submittedName>
        <fullName evidence="10">Tyrosine-protein kinase in cps region</fullName>
    </submittedName>
</protein>
<evidence type="ECO:0000259" key="9">
    <source>
        <dbReference type="Pfam" id="PF13807"/>
    </source>
</evidence>
<evidence type="ECO:0000256" key="4">
    <source>
        <dbReference type="ARBA" id="ARBA00022989"/>
    </source>
</evidence>
<keyword evidence="4 7" id="KW-1133">Transmembrane helix</keyword>
<dbReference type="InterPro" id="IPR050445">
    <property type="entry name" value="Bact_polysacc_biosynth/exp"/>
</dbReference>
<dbReference type="PANTHER" id="PTHR32309:SF13">
    <property type="entry name" value="FERRIC ENTEROBACTIN TRANSPORT PROTEIN FEPE"/>
    <property type="match status" value="1"/>
</dbReference>
<evidence type="ECO:0000259" key="8">
    <source>
        <dbReference type="Pfam" id="PF02706"/>
    </source>
</evidence>
<evidence type="ECO:0000256" key="5">
    <source>
        <dbReference type="ARBA" id="ARBA00023136"/>
    </source>
</evidence>
<name>A0ABQ4SZD2_9HYPH</name>
<accession>A0ABQ4SZD2</accession>
<evidence type="ECO:0000256" key="6">
    <source>
        <dbReference type="SAM" id="Coils"/>
    </source>
</evidence>
<dbReference type="Pfam" id="PF13807">
    <property type="entry name" value="GNVR"/>
    <property type="match status" value="1"/>
</dbReference>
<dbReference type="Pfam" id="PF02706">
    <property type="entry name" value="Wzz"/>
    <property type="match status" value="1"/>
</dbReference>
<feature type="transmembrane region" description="Helical" evidence="7">
    <location>
        <begin position="28"/>
        <end position="46"/>
    </location>
</feature>
<dbReference type="Proteomes" id="UP001055102">
    <property type="component" value="Unassembled WGS sequence"/>
</dbReference>
<dbReference type="Gene3D" id="3.40.50.300">
    <property type="entry name" value="P-loop containing nucleotide triphosphate hydrolases"/>
    <property type="match status" value="1"/>
</dbReference>
<keyword evidence="10" id="KW-0808">Transferase</keyword>
<keyword evidence="10" id="KW-0418">Kinase</keyword>
<evidence type="ECO:0000256" key="7">
    <source>
        <dbReference type="SAM" id="Phobius"/>
    </source>
</evidence>
<comment type="caution">
    <text evidence="10">The sequence shown here is derived from an EMBL/GenBank/DDBJ whole genome shotgun (WGS) entry which is preliminary data.</text>
</comment>
<keyword evidence="6" id="KW-0175">Coiled coil</keyword>